<dbReference type="Proteomes" id="UP000886861">
    <property type="component" value="Unassembled WGS sequence"/>
</dbReference>
<feature type="domain" description="Peptidase S54 rhomboid" evidence="6">
    <location>
        <begin position="70"/>
        <end position="210"/>
    </location>
</feature>
<feature type="transmembrane region" description="Helical" evidence="5">
    <location>
        <begin position="98"/>
        <end position="118"/>
    </location>
</feature>
<evidence type="ECO:0000259" key="6">
    <source>
        <dbReference type="Pfam" id="PF01694"/>
    </source>
</evidence>
<evidence type="ECO:0000256" key="4">
    <source>
        <dbReference type="ARBA" id="ARBA00023136"/>
    </source>
</evidence>
<sequence>MKFIDDKQKKLNWWNRNYFYAGTILFIVLCITLNAVLGFGWSLKLFDNTASYDNFKIINFFNGLFGSMDHSGGWQHILLNMLCYAIVSFYLERKYGSINYFSLTIFICFFSRMANMLVLQHYNAFTYGFSSANYALYAIFLIDYLFSFRKSKRNKTNIILGAVLIPIIYLVMCFNGGVDVFGFNWWPSDFITNSWHWAGFGTGILTALLLQITILNIEYSSTKKKE</sequence>
<evidence type="ECO:0000256" key="1">
    <source>
        <dbReference type="ARBA" id="ARBA00004141"/>
    </source>
</evidence>
<protein>
    <submittedName>
        <fullName evidence="7">Rhomboid family intramembrane serine protease</fullName>
    </submittedName>
</protein>
<comment type="caution">
    <text evidence="7">The sequence shown here is derived from an EMBL/GenBank/DDBJ whole genome shotgun (WGS) entry which is preliminary data.</text>
</comment>
<reference evidence="7" key="2">
    <citation type="journal article" date="2021" name="PeerJ">
        <title>Extensive microbial diversity within the chicken gut microbiome revealed by metagenomics and culture.</title>
        <authorList>
            <person name="Gilroy R."/>
            <person name="Ravi A."/>
            <person name="Getino M."/>
            <person name="Pursley I."/>
            <person name="Horton D.L."/>
            <person name="Alikhan N.F."/>
            <person name="Baker D."/>
            <person name="Gharbi K."/>
            <person name="Hall N."/>
            <person name="Watson M."/>
            <person name="Adriaenssens E.M."/>
            <person name="Foster-Nyarko E."/>
            <person name="Jarju S."/>
            <person name="Secka A."/>
            <person name="Antonio M."/>
            <person name="Oren A."/>
            <person name="Chaudhuri R.R."/>
            <person name="La Ragione R."/>
            <person name="Hildebrand F."/>
            <person name="Pallen M.J."/>
        </authorList>
    </citation>
    <scope>NUCLEOTIDE SEQUENCE</scope>
    <source>
        <strain evidence="7">CHK186-9395</strain>
    </source>
</reference>
<gene>
    <name evidence="7" type="ORF">IAA62_05090</name>
</gene>
<keyword evidence="7" id="KW-0645">Protease</keyword>
<keyword evidence="7" id="KW-0378">Hydrolase</keyword>
<comment type="subcellular location">
    <subcellularLocation>
        <location evidence="1">Membrane</location>
        <topology evidence="1">Multi-pass membrane protein</topology>
    </subcellularLocation>
</comment>
<dbReference type="Gene3D" id="1.20.1540.10">
    <property type="entry name" value="Rhomboid-like"/>
    <property type="match status" value="1"/>
</dbReference>
<dbReference type="InterPro" id="IPR022764">
    <property type="entry name" value="Peptidase_S54_rhomboid_dom"/>
</dbReference>
<dbReference type="GO" id="GO:0006508">
    <property type="term" value="P:proteolysis"/>
    <property type="evidence" value="ECO:0007669"/>
    <property type="project" value="UniProtKB-KW"/>
</dbReference>
<evidence type="ECO:0000313" key="7">
    <source>
        <dbReference type="EMBL" id="HIV01905.1"/>
    </source>
</evidence>
<evidence type="ECO:0000256" key="3">
    <source>
        <dbReference type="ARBA" id="ARBA00022989"/>
    </source>
</evidence>
<evidence type="ECO:0000313" key="8">
    <source>
        <dbReference type="Proteomes" id="UP000886861"/>
    </source>
</evidence>
<feature type="transmembrane region" description="Helical" evidence="5">
    <location>
        <begin position="124"/>
        <end position="146"/>
    </location>
</feature>
<dbReference type="InterPro" id="IPR035952">
    <property type="entry name" value="Rhomboid-like_sf"/>
</dbReference>
<keyword evidence="2 5" id="KW-0812">Transmembrane</keyword>
<name>A0A9D1NF36_9FIRM</name>
<feature type="transmembrane region" description="Helical" evidence="5">
    <location>
        <begin position="20"/>
        <end position="43"/>
    </location>
</feature>
<dbReference type="SUPFAM" id="SSF144091">
    <property type="entry name" value="Rhomboid-like"/>
    <property type="match status" value="1"/>
</dbReference>
<keyword evidence="4 5" id="KW-0472">Membrane</keyword>
<keyword evidence="3 5" id="KW-1133">Transmembrane helix</keyword>
<feature type="transmembrane region" description="Helical" evidence="5">
    <location>
        <begin position="158"/>
        <end position="177"/>
    </location>
</feature>
<feature type="transmembrane region" description="Helical" evidence="5">
    <location>
        <begin position="73"/>
        <end position="91"/>
    </location>
</feature>
<feature type="transmembrane region" description="Helical" evidence="5">
    <location>
        <begin position="197"/>
        <end position="217"/>
    </location>
</feature>
<accession>A0A9D1NF36</accession>
<evidence type="ECO:0000256" key="2">
    <source>
        <dbReference type="ARBA" id="ARBA00022692"/>
    </source>
</evidence>
<evidence type="ECO:0000256" key="5">
    <source>
        <dbReference type="SAM" id="Phobius"/>
    </source>
</evidence>
<proteinExistence type="predicted"/>
<dbReference type="GO" id="GO:0016020">
    <property type="term" value="C:membrane"/>
    <property type="evidence" value="ECO:0007669"/>
    <property type="project" value="UniProtKB-SubCell"/>
</dbReference>
<dbReference type="GO" id="GO:0004252">
    <property type="term" value="F:serine-type endopeptidase activity"/>
    <property type="evidence" value="ECO:0007669"/>
    <property type="project" value="InterPro"/>
</dbReference>
<dbReference type="Pfam" id="PF01694">
    <property type="entry name" value="Rhomboid"/>
    <property type="match status" value="1"/>
</dbReference>
<dbReference type="AlphaFoldDB" id="A0A9D1NF36"/>
<dbReference type="EMBL" id="DVOJ01000017">
    <property type="protein sequence ID" value="HIV01905.1"/>
    <property type="molecule type" value="Genomic_DNA"/>
</dbReference>
<organism evidence="7 8">
    <name type="scientific">Candidatus Caccopulliclostridium gallistercoris</name>
    <dbReference type="NCBI Taxonomy" id="2840719"/>
    <lineage>
        <taxon>Bacteria</taxon>
        <taxon>Bacillati</taxon>
        <taxon>Bacillota</taxon>
        <taxon>Clostridia</taxon>
        <taxon>Candidatus Caccopulliclostridium</taxon>
    </lineage>
</organism>
<reference evidence="7" key="1">
    <citation type="submission" date="2020-10" db="EMBL/GenBank/DDBJ databases">
        <authorList>
            <person name="Gilroy R."/>
        </authorList>
    </citation>
    <scope>NUCLEOTIDE SEQUENCE</scope>
    <source>
        <strain evidence="7">CHK186-9395</strain>
    </source>
</reference>